<organism evidence="1">
    <name type="scientific">uncultured prokaryote</name>
    <dbReference type="NCBI Taxonomy" id="198431"/>
    <lineage>
        <taxon>unclassified sequences</taxon>
        <taxon>environmental samples</taxon>
    </lineage>
</organism>
<accession>H5SLG5</accession>
<evidence type="ECO:0000313" key="1">
    <source>
        <dbReference type="EMBL" id="BAL57001.1"/>
    </source>
</evidence>
<dbReference type="PRINTS" id="PR00377">
    <property type="entry name" value="IMPHPHTASES"/>
</dbReference>
<dbReference type="Pfam" id="PF00459">
    <property type="entry name" value="Inositol_P"/>
    <property type="match status" value="1"/>
</dbReference>
<dbReference type="InterPro" id="IPR000760">
    <property type="entry name" value="Inositol_monophosphatase-like"/>
</dbReference>
<dbReference type="PANTHER" id="PTHR20854:SF4">
    <property type="entry name" value="INOSITOL-1-MONOPHOSPHATASE-RELATED"/>
    <property type="match status" value="1"/>
</dbReference>
<dbReference type="PANTHER" id="PTHR20854">
    <property type="entry name" value="INOSITOL MONOPHOSPHATASE"/>
    <property type="match status" value="1"/>
</dbReference>
<proteinExistence type="predicted"/>
<reference evidence="1" key="1">
    <citation type="journal article" date="2005" name="Environ. Microbiol.">
        <title>Genetic and functional properties of uncultivated thermophilic crenarchaeotes from a subsurface gold mine as revealed by analysis of genome fragments.</title>
        <authorList>
            <person name="Nunoura T."/>
            <person name="Hirayama H."/>
            <person name="Takami H."/>
            <person name="Oida H."/>
            <person name="Nishi S."/>
            <person name="Shimamura S."/>
            <person name="Suzuki Y."/>
            <person name="Inagaki F."/>
            <person name="Takai K."/>
            <person name="Nealson K.H."/>
            <person name="Horikoshi K."/>
        </authorList>
    </citation>
    <scope>NUCLEOTIDE SEQUENCE</scope>
</reference>
<dbReference type="SUPFAM" id="SSF56655">
    <property type="entry name" value="Carbohydrate phosphatase"/>
    <property type="match status" value="1"/>
</dbReference>
<dbReference type="CDD" id="cd01637">
    <property type="entry name" value="IMPase_like"/>
    <property type="match status" value="1"/>
</dbReference>
<dbReference type="GO" id="GO:0006020">
    <property type="term" value="P:inositol metabolic process"/>
    <property type="evidence" value="ECO:0007669"/>
    <property type="project" value="TreeGrafter"/>
</dbReference>
<dbReference type="EMBL" id="AP011763">
    <property type="protein sequence ID" value="BAL57001.1"/>
    <property type="molecule type" value="Genomic_DNA"/>
</dbReference>
<dbReference type="Gene3D" id="3.40.190.80">
    <property type="match status" value="1"/>
</dbReference>
<gene>
    <name evidence="1" type="ORF">HGMM_F46A05C40</name>
</gene>
<dbReference type="AlphaFoldDB" id="H5SLG5"/>
<protein>
    <submittedName>
        <fullName evidence="1">Myo-inositol-1(Or 4)-monophosphatase</fullName>
    </submittedName>
</protein>
<dbReference type="Gene3D" id="3.30.540.10">
    <property type="entry name" value="Fructose-1,6-Bisphosphatase, subunit A, domain 1"/>
    <property type="match status" value="1"/>
</dbReference>
<dbReference type="GO" id="GO:0008934">
    <property type="term" value="F:inositol monophosphate 1-phosphatase activity"/>
    <property type="evidence" value="ECO:0007669"/>
    <property type="project" value="TreeGrafter"/>
</dbReference>
<name>H5SLG5_9ZZZZ</name>
<dbReference type="GO" id="GO:0007165">
    <property type="term" value="P:signal transduction"/>
    <property type="evidence" value="ECO:0007669"/>
    <property type="project" value="TreeGrafter"/>
</dbReference>
<sequence length="265" mass="28697">MLEVLRSIALEVGNLLLEHFRRGTATQVVQEKGADDFTLEADRHAQEVALSLLHRHHFGGALLAEETPGGEPLPLGYTPGLLVCLDPLEGTDNFAHRVPLFGTTLAVWREGGWEAVVFYAPALGEVWEAQRGRGAFLNGKPVSHRPGRGLRLAVNQWPDMPPEVVGQALARLLPLTRNLTSTYSDALDLVWAAEGRRSGVVFLYRRAEPWDIAPALIAQEVGLRVTALDGGRWCREEGGVPVVEGGLLVAPPDLHARLLALGLGG</sequence>
<reference evidence="1" key="2">
    <citation type="journal article" date="2012" name="PLoS ONE">
        <title>A Deeply Branching Thermophilic Bacterium with an Ancient Acetyl-CoA Pathway Dominates a Subsurface Ecosystem.</title>
        <authorList>
            <person name="Takami H."/>
            <person name="Noguchi H."/>
            <person name="Takaki Y."/>
            <person name="Uchiyama I."/>
            <person name="Toyoda A."/>
            <person name="Nishi S."/>
            <person name="Chee G.-J."/>
            <person name="Arai W."/>
            <person name="Nunoura T."/>
            <person name="Itoh T."/>
            <person name="Hattori M."/>
            <person name="Takai K."/>
        </authorList>
    </citation>
    <scope>NUCLEOTIDE SEQUENCE</scope>
</reference>